<dbReference type="RefSeq" id="YP_009791517.1">
    <property type="nucleotide sequence ID" value="NC_047839.1"/>
</dbReference>
<dbReference type="KEGG" id="vg:54981699"/>
<proteinExistence type="predicted"/>
<dbReference type="EMBL" id="MF370964">
    <property type="protein sequence ID" value="ASU03376.1"/>
    <property type="molecule type" value="Genomic_DNA"/>
</dbReference>
<organism evidence="1 2">
    <name type="scientific">Pseudoalteromonas phage J2-1</name>
    <dbReference type="NCBI Taxonomy" id="2023998"/>
    <lineage>
        <taxon>Viruses</taxon>
        <taxon>Duplodnaviria</taxon>
        <taxon>Heunggongvirae</taxon>
        <taxon>Uroviricota</taxon>
        <taxon>Caudoviricetes</taxon>
        <taxon>Qingdaovirus</taxon>
        <taxon>Qingdaovirus J21</taxon>
    </lineage>
</organism>
<sequence length="116" mass="13012">MTFANLAFIHANADALNVSFPKRDVFAPIKPIVGGSLNQTKFFCNIFKNYLNVKTTYSINNALNDIGRKYMQDGKGIFGNSAYLEVTTNPTPLIDEGELMDHFGYKTSMAMEIKYL</sequence>
<keyword evidence="2" id="KW-1185">Reference proteome</keyword>
<reference evidence="1 2" key="1">
    <citation type="submission" date="2017-06" db="EMBL/GenBank/DDBJ databases">
        <title>A Novel Lytic Pseudoalteromonas phage Isolated from Qingdao coast of China.</title>
        <authorList>
            <person name="Li H."/>
        </authorList>
    </citation>
    <scope>NUCLEOTIDE SEQUENCE [LARGE SCALE GENOMIC DNA]</scope>
</reference>
<name>A0A223LIM7_9CAUD</name>
<evidence type="ECO:0000313" key="2">
    <source>
        <dbReference type="Proteomes" id="UP000222256"/>
    </source>
</evidence>
<protein>
    <submittedName>
        <fullName evidence="1">Uncharacterized protein</fullName>
    </submittedName>
</protein>
<dbReference type="Proteomes" id="UP000222256">
    <property type="component" value="Segment"/>
</dbReference>
<accession>A0A223LIM7</accession>
<evidence type="ECO:0000313" key="1">
    <source>
        <dbReference type="EMBL" id="ASU03376.1"/>
    </source>
</evidence>
<dbReference type="GeneID" id="54981699"/>